<dbReference type="Pfam" id="PF13731">
    <property type="entry name" value="WxL"/>
    <property type="match status" value="1"/>
</dbReference>
<feature type="compositionally biased region" description="Polar residues" evidence="1">
    <location>
        <begin position="428"/>
        <end position="442"/>
    </location>
</feature>
<accession>A0A1E3KQX5</accession>
<dbReference type="InterPro" id="IPR027994">
    <property type="entry name" value="WxL_dom"/>
</dbReference>
<dbReference type="InterPro" id="IPR013320">
    <property type="entry name" value="ConA-like_dom_sf"/>
</dbReference>
<dbReference type="PATRIC" id="fig|1590.306.peg.1238"/>
<feature type="region of interest" description="Disordered" evidence="1">
    <location>
        <begin position="423"/>
        <end position="442"/>
    </location>
</feature>
<protein>
    <recommendedName>
        <fullName evidence="2">WxL domain-containing protein</fullName>
    </recommendedName>
</protein>
<sequence>MGRYIKFLVRCGLSFLFVIWLTGKIGYASLSTAPAGMNQLDKVFTLPSTFANGITNSASIKKATNAAAPNTEAIEITNGANQLGGFWSNETNKLDLAKDATFKMWLYLGSKSTVGDGIAFVMHNDPNGVKAASTFTNKNIIGETLGVWAVDDDNQRASSTTLAKTAIQNSWALEFDNNSNNSTTYNAAGSGNSFDVGLDSQHLTSGYPGLASQYTAVKVNLLLLSRYYFKQKHESAQTITGLNLTDGNWHQLTLEWKASNKTMTFDYDKTWKQTEYVDTAKLNSTDGKVYWGFTGANGNNAGNNYVVFESLPNMVDANANAKVTDTTKGTEIASGDKIKAKDHLKYEYTLKYNGGQQDWSNIKAVLKLPNHVTFNTANVTYSDGMTQTVDIKDINDGQLSFSLNESLSLSNAEATITLEGSADDVETNSDTTETASTFKGDNYETTATTPNYTITMAKSLELSVTNGLSQTISKGDNASISGEIKGTDAEQLNNDNVTVYGILNDTDLDAIKPIVDEGSSTGTFLVNLSADQLKLGENIITLYAKDGEDNASEKVTVKITVTGELSFGSVATTSYFQTVHLTGKTQTVGRGDGWVLSILDERGTGSGWQLAAKTEGFTDKQGVRVRGNLIYKNQDSRVVINNSDTVIDSHKSNSNSDSYNVVSNWGDDSGLLFETNAGAIPGTYKGIIVWTLSDAPE</sequence>
<feature type="domain" description="WxL" evidence="2">
    <location>
        <begin position="550"/>
        <end position="650"/>
    </location>
</feature>
<name>A0A1E3KQX5_LACPN</name>
<dbReference type="AlphaFoldDB" id="A0A1E3KQX5"/>
<proteinExistence type="predicted"/>
<gene>
    <name evidence="3" type="ORF">LPJSA22_01238</name>
</gene>
<evidence type="ECO:0000313" key="3">
    <source>
        <dbReference type="EMBL" id="ODO61265.1"/>
    </source>
</evidence>
<comment type="caution">
    <text evidence="3">The sequence shown here is derived from an EMBL/GenBank/DDBJ whole genome shotgun (WGS) entry which is preliminary data.</text>
</comment>
<dbReference type="Gene3D" id="2.60.120.200">
    <property type="match status" value="1"/>
</dbReference>
<dbReference type="SUPFAM" id="SSF49899">
    <property type="entry name" value="Concanavalin A-like lectins/glucanases"/>
    <property type="match status" value="1"/>
</dbReference>
<evidence type="ECO:0000256" key="1">
    <source>
        <dbReference type="SAM" id="MobiDB-lite"/>
    </source>
</evidence>
<dbReference type="EMBL" id="MCOL01000001">
    <property type="protein sequence ID" value="ODO61265.1"/>
    <property type="molecule type" value="Genomic_DNA"/>
</dbReference>
<dbReference type="Proteomes" id="UP000094892">
    <property type="component" value="Unassembled WGS sequence"/>
</dbReference>
<reference evidence="3 4" key="1">
    <citation type="submission" date="2016-08" db="EMBL/GenBank/DDBJ databases">
        <title>Genome sequencing of Lactobacillus plantarum JSA22, isolated from fermented soybean paste.</title>
        <authorList>
            <person name="Choi H.S."/>
        </authorList>
    </citation>
    <scope>NUCLEOTIDE SEQUENCE [LARGE SCALE GENOMIC DNA]</scope>
    <source>
        <strain evidence="3 4">JSA22</strain>
    </source>
</reference>
<organism evidence="3 4">
    <name type="scientific">Lactiplantibacillus plantarum</name>
    <name type="common">Lactobacillus plantarum</name>
    <dbReference type="NCBI Taxonomy" id="1590"/>
    <lineage>
        <taxon>Bacteria</taxon>
        <taxon>Bacillati</taxon>
        <taxon>Bacillota</taxon>
        <taxon>Bacilli</taxon>
        <taxon>Lactobacillales</taxon>
        <taxon>Lactobacillaceae</taxon>
        <taxon>Lactiplantibacillus</taxon>
    </lineage>
</organism>
<evidence type="ECO:0000313" key="4">
    <source>
        <dbReference type="Proteomes" id="UP000094892"/>
    </source>
</evidence>
<evidence type="ECO:0000259" key="2">
    <source>
        <dbReference type="Pfam" id="PF13731"/>
    </source>
</evidence>